<keyword evidence="5 6" id="KW-0472">Membrane</keyword>
<dbReference type="NCBIfam" id="TIGR03954">
    <property type="entry name" value="integ_memb_HG"/>
    <property type="match status" value="1"/>
</dbReference>
<dbReference type="RefSeq" id="WP_083388772.1">
    <property type="nucleotide sequence ID" value="NZ_CP063356.2"/>
</dbReference>
<evidence type="ECO:0000313" key="9">
    <source>
        <dbReference type="Proteomes" id="UP000180175"/>
    </source>
</evidence>
<dbReference type="InterPro" id="IPR023845">
    <property type="entry name" value="DUF3817_TM"/>
</dbReference>
<dbReference type="KEGG" id="aia:AWH56_022275"/>
<accession>A0A7S7L6J6</accession>
<name>A0A7S7L6J6_9BACI</name>
<dbReference type="PANTHER" id="PTHR40077">
    <property type="entry name" value="MEMBRANE PROTEIN-RELATED"/>
    <property type="match status" value="1"/>
</dbReference>
<dbReference type="AlphaFoldDB" id="A0A7S7L6J6"/>
<evidence type="ECO:0000256" key="5">
    <source>
        <dbReference type="ARBA" id="ARBA00023136"/>
    </source>
</evidence>
<keyword evidence="9" id="KW-1185">Reference proteome</keyword>
<dbReference type="OrthoDB" id="1121311at2"/>
<feature type="transmembrane region" description="Helical" evidence="6">
    <location>
        <begin position="69"/>
        <end position="88"/>
    </location>
</feature>
<proteinExistence type="predicted"/>
<keyword evidence="2" id="KW-1003">Cell membrane</keyword>
<dbReference type="Proteomes" id="UP000180175">
    <property type="component" value="Chromosome"/>
</dbReference>
<organism evidence="8 9">
    <name type="scientific">Anaerobacillus isosaccharinicus</name>
    <dbReference type="NCBI Taxonomy" id="1532552"/>
    <lineage>
        <taxon>Bacteria</taxon>
        <taxon>Bacillati</taxon>
        <taxon>Bacillota</taxon>
        <taxon>Bacilli</taxon>
        <taxon>Bacillales</taxon>
        <taxon>Bacillaceae</taxon>
        <taxon>Anaerobacillus</taxon>
    </lineage>
</organism>
<evidence type="ECO:0000256" key="4">
    <source>
        <dbReference type="ARBA" id="ARBA00022989"/>
    </source>
</evidence>
<gene>
    <name evidence="8" type="ORF">AWH56_022275</name>
</gene>
<reference evidence="8 9" key="1">
    <citation type="journal article" date="2017" name="Genome Announc.">
        <title>Draft Genome Sequences of Four Alkaliphilic Bacteria Belonging to the Anaerobacillus Genus.</title>
        <authorList>
            <person name="Bassil N.M."/>
            <person name="Lloyd J.R."/>
        </authorList>
    </citation>
    <scope>NUCLEOTIDE SEQUENCE [LARGE SCALE GENOMIC DNA]</scope>
    <source>
        <strain evidence="8 9">NB2006</strain>
    </source>
</reference>
<reference evidence="8 9" key="2">
    <citation type="journal article" date="2019" name="Int. J. Syst. Evol. Microbiol.">
        <title>Anaerobacillus isosaccharinicus sp. nov., an alkaliphilic bacterium which degrades isosaccharinic acid.</title>
        <authorList>
            <person name="Bassil N.M."/>
            <person name="Lloyd J.R."/>
        </authorList>
    </citation>
    <scope>NUCLEOTIDE SEQUENCE [LARGE SCALE GENOMIC DNA]</scope>
    <source>
        <strain evidence="8 9">NB2006</strain>
    </source>
</reference>
<sequence>MLKTDLGRFRVMGLFEGLSLVILLFIAMPLKYIAGIPEVVTIVGSLHGFLFVTYFLLCIYTTYKVRWSYIWFISAVVVAFIPFGNMILDHRIKQTYGYGPEITLPPAQH</sequence>
<evidence type="ECO:0000256" key="6">
    <source>
        <dbReference type="SAM" id="Phobius"/>
    </source>
</evidence>
<evidence type="ECO:0000259" key="7">
    <source>
        <dbReference type="Pfam" id="PF12823"/>
    </source>
</evidence>
<comment type="subcellular location">
    <subcellularLocation>
        <location evidence="1">Cell membrane</location>
        <topology evidence="1">Multi-pass membrane protein</topology>
    </subcellularLocation>
</comment>
<feature type="transmembrane region" description="Helical" evidence="6">
    <location>
        <begin position="39"/>
        <end position="63"/>
    </location>
</feature>
<protein>
    <submittedName>
        <fullName evidence="8">DUF3817 domain-containing protein</fullName>
    </submittedName>
</protein>
<evidence type="ECO:0000256" key="3">
    <source>
        <dbReference type="ARBA" id="ARBA00022692"/>
    </source>
</evidence>
<evidence type="ECO:0000256" key="2">
    <source>
        <dbReference type="ARBA" id="ARBA00022475"/>
    </source>
</evidence>
<feature type="transmembrane region" description="Helical" evidence="6">
    <location>
        <begin position="6"/>
        <end position="27"/>
    </location>
</feature>
<evidence type="ECO:0000256" key="1">
    <source>
        <dbReference type="ARBA" id="ARBA00004651"/>
    </source>
</evidence>
<dbReference type="EMBL" id="CP063356">
    <property type="protein sequence ID" value="QOY35384.1"/>
    <property type="molecule type" value="Genomic_DNA"/>
</dbReference>
<dbReference type="PANTHER" id="PTHR40077:SF1">
    <property type="entry name" value="MEMBRANE PROTEIN"/>
    <property type="match status" value="1"/>
</dbReference>
<keyword evidence="3 6" id="KW-0812">Transmembrane</keyword>
<dbReference type="GO" id="GO:0005886">
    <property type="term" value="C:plasma membrane"/>
    <property type="evidence" value="ECO:0007669"/>
    <property type="project" value="UniProtKB-SubCell"/>
</dbReference>
<evidence type="ECO:0000313" key="8">
    <source>
        <dbReference type="EMBL" id="QOY35384.1"/>
    </source>
</evidence>
<dbReference type="Pfam" id="PF12823">
    <property type="entry name" value="DUF3817"/>
    <property type="match status" value="1"/>
</dbReference>
<feature type="domain" description="DUF3817" evidence="7">
    <location>
        <begin position="6"/>
        <end position="93"/>
    </location>
</feature>
<keyword evidence="4 6" id="KW-1133">Transmembrane helix</keyword>